<dbReference type="Proteomes" id="UP001519460">
    <property type="component" value="Unassembled WGS sequence"/>
</dbReference>
<comment type="caution">
    <text evidence="2">The sequence shown here is derived from an EMBL/GenBank/DDBJ whole genome shotgun (WGS) entry which is preliminary data.</text>
</comment>
<feature type="compositionally biased region" description="Polar residues" evidence="1">
    <location>
        <begin position="1"/>
        <end position="13"/>
    </location>
</feature>
<protein>
    <submittedName>
        <fullName evidence="2">Uncharacterized protein</fullName>
    </submittedName>
</protein>
<dbReference type="AlphaFoldDB" id="A0ABD0JLA1"/>
<evidence type="ECO:0000256" key="1">
    <source>
        <dbReference type="SAM" id="MobiDB-lite"/>
    </source>
</evidence>
<organism evidence="2 3">
    <name type="scientific">Batillaria attramentaria</name>
    <dbReference type="NCBI Taxonomy" id="370345"/>
    <lineage>
        <taxon>Eukaryota</taxon>
        <taxon>Metazoa</taxon>
        <taxon>Spiralia</taxon>
        <taxon>Lophotrochozoa</taxon>
        <taxon>Mollusca</taxon>
        <taxon>Gastropoda</taxon>
        <taxon>Caenogastropoda</taxon>
        <taxon>Sorbeoconcha</taxon>
        <taxon>Cerithioidea</taxon>
        <taxon>Batillariidae</taxon>
        <taxon>Batillaria</taxon>
    </lineage>
</organism>
<evidence type="ECO:0000313" key="3">
    <source>
        <dbReference type="Proteomes" id="UP001519460"/>
    </source>
</evidence>
<dbReference type="EMBL" id="JACVVK020000411">
    <property type="protein sequence ID" value="KAK7475247.1"/>
    <property type="molecule type" value="Genomic_DNA"/>
</dbReference>
<sequence>MQNSPESSLPTQQEPRRHSHRTDVLECQTDTEKETPAPPIPFSVHDPEGRRVGVGGWQEPSAAKRRREGGGGAEDDDGQRRSWRGVAMTFIRVDDWQKRVT</sequence>
<proteinExistence type="predicted"/>
<keyword evidence="3" id="KW-1185">Reference proteome</keyword>
<gene>
    <name evidence="2" type="ORF">BaRGS_00033478</name>
</gene>
<evidence type="ECO:0000313" key="2">
    <source>
        <dbReference type="EMBL" id="KAK7475247.1"/>
    </source>
</evidence>
<name>A0ABD0JLA1_9CAEN</name>
<accession>A0ABD0JLA1</accession>
<reference evidence="2 3" key="1">
    <citation type="journal article" date="2023" name="Sci. Data">
        <title>Genome assembly of the Korean intertidal mud-creeper Batillaria attramentaria.</title>
        <authorList>
            <person name="Patra A.K."/>
            <person name="Ho P.T."/>
            <person name="Jun S."/>
            <person name="Lee S.J."/>
            <person name="Kim Y."/>
            <person name="Won Y.J."/>
        </authorList>
    </citation>
    <scope>NUCLEOTIDE SEQUENCE [LARGE SCALE GENOMIC DNA]</scope>
    <source>
        <strain evidence="2">Wonlab-2016</strain>
    </source>
</reference>
<feature type="region of interest" description="Disordered" evidence="1">
    <location>
        <begin position="1"/>
        <end position="81"/>
    </location>
</feature>